<evidence type="ECO:0000256" key="4">
    <source>
        <dbReference type="ARBA" id="ARBA00022781"/>
    </source>
</evidence>
<reference evidence="12" key="1">
    <citation type="journal article" date="2021" name="Nat. Microbiol.">
        <title>Cocultivation of an ultrasmall environmental parasitic bacterium with lytic ability against bacteria associated with wastewater foams.</title>
        <authorList>
            <person name="Batinovic S."/>
            <person name="Rose J.J.A."/>
            <person name="Ratcliffe J."/>
            <person name="Seviour R.J."/>
            <person name="Petrovski S."/>
        </authorList>
    </citation>
    <scope>NUCLEOTIDE SEQUENCE</scope>
    <source>
        <strain evidence="12">CON44</strain>
    </source>
</reference>
<dbReference type="CDD" id="cd06503">
    <property type="entry name" value="ATP-synt_Fo_b"/>
    <property type="match status" value="1"/>
</dbReference>
<evidence type="ECO:0000256" key="6">
    <source>
        <dbReference type="ARBA" id="ARBA00023065"/>
    </source>
</evidence>
<evidence type="ECO:0000256" key="5">
    <source>
        <dbReference type="ARBA" id="ARBA00022989"/>
    </source>
</evidence>
<evidence type="ECO:0000256" key="9">
    <source>
        <dbReference type="ARBA" id="ARBA00025198"/>
    </source>
</evidence>
<accession>A0A857LLI1</accession>
<dbReference type="InterPro" id="IPR002146">
    <property type="entry name" value="ATP_synth_b/b'su_bac/chlpt"/>
</dbReference>
<dbReference type="Pfam" id="PF00213">
    <property type="entry name" value="OSCP"/>
    <property type="match status" value="1"/>
</dbReference>
<dbReference type="PANTHER" id="PTHR11910">
    <property type="entry name" value="ATP SYNTHASE DELTA CHAIN"/>
    <property type="match status" value="1"/>
</dbReference>
<keyword evidence="3" id="KW-0812">Transmembrane</keyword>
<evidence type="ECO:0000256" key="10">
    <source>
        <dbReference type="ARBA" id="ARBA00037847"/>
    </source>
</evidence>
<dbReference type="InterPro" id="IPR000711">
    <property type="entry name" value="ATPase_OSCP/dsu"/>
</dbReference>
<gene>
    <name evidence="11" type="primary">atpH</name>
    <name evidence="12" type="ORF">GII30_08610</name>
</gene>
<comment type="subcellular location">
    <subcellularLocation>
        <location evidence="11">Cell membrane</location>
        <topology evidence="11">Peripheral membrane protein</topology>
    </subcellularLocation>
    <subcellularLocation>
        <location evidence="10">Endomembrane system</location>
        <topology evidence="10">Single-pass membrane protein</topology>
    </subcellularLocation>
</comment>
<evidence type="ECO:0000256" key="11">
    <source>
        <dbReference type="HAMAP-Rule" id="MF_01416"/>
    </source>
</evidence>
<evidence type="ECO:0000256" key="7">
    <source>
        <dbReference type="ARBA" id="ARBA00023136"/>
    </source>
</evidence>
<protein>
    <recommendedName>
        <fullName evidence="11">ATP synthase subunit delta</fullName>
    </recommendedName>
    <alternativeName>
        <fullName evidence="11">ATP synthase F(1) sector subunit delta</fullName>
    </alternativeName>
    <alternativeName>
        <fullName evidence="11">F-type ATPase subunit delta</fullName>
        <shortName evidence="11">F-ATPase subunit delta</shortName>
    </alternativeName>
</protein>
<dbReference type="Pfam" id="PF00430">
    <property type="entry name" value="ATP-synt_B"/>
    <property type="match status" value="1"/>
</dbReference>
<sequence>MGIFIGQLVGFAVVAFLIWKFVVPLLGKMVKNTQDTIGQQIVDSEAAEAKAKEAAIAHDKAVENAKVEGEKLRKNAVSDAEDIVTDLRGHADREVRRISEGSANQGELVRSTMVRKLRTDLGLSAVGQAGELVRGHLADPAAKEQSVDRVISELEAMSAATPASHTRAELIGLHSLRATSRDGAQAVAETFEADAAGKDSADLIAASEDLTQIIALLDKNPVLRKKLTEDDEFPQGKTALVNSLFAGKASPVAVDIVAAAARQRWSTTADFGTALRRQNSLVVLAAAERDGSIESVEDELFRVSRLLDGNPQLASLLSDHTHGADNRIGLLDKLIGGKVGAHTQTLLSHTVRLLHGQPVELAVGHLAELAAARRGESVAHVVSAAPLTDAQIQRLAGVLGNIYGRSISVQTEVDPEILGGLRIAVGDEVIEADIATRLAKAAQTLPR</sequence>
<keyword evidence="6 11" id="KW-0406">Ion transport</keyword>
<proteinExistence type="inferred from homology"/>
<dbReference type="NCBIfam" id="NF009961">
    <property type="entry name" value="PRK13428.1"/>
    <property type="match status" value="1"/>
</dbReference>
<keyword evidence="11" id="KW-0139">CF(1)</keyword>
<dbReference type="GO" id="GO:0045259">
    <property type="term" value="C:proton-transporting ATP synthase complex"/>
    <property type="evidence" value="ECO:0007669"/>
    <property type="project" value="UniProtKB-KW"/>
</dbReference>
<evidence type="ECO:0000256" key="3">
    <source>
        <dbReference type="ARBA" id="ARBA00022692"/>
    </source>
</evidence>
<evidence type="ECO:0000256" key="8">
    <source>
        <dbReference type="ARBA" id="ARBA00023310"/>
    </source>
</evidence>
<organism evidence="12">
    <name type="scientific">Gordonia amarae</name>
    <dbReference type="NCBI Taxonomy" id="36821"/>
    <lineage>
        <taxon>Bacteria</taxon>
        <taxon>Bacillati</taxon>
        <taxon>Actinomycetota</taxon>
        <taxon>Actinomycetes</taxon>
        <taxon>Mycobacteriales</taxon>
        <taxon>Gordoniaceae</taxon>
        <taxon>Gordonia</taxon>
    </lineage>
</organism>
<dbReference type="EMBL" id="CP045810">
    <property type="protein sequence ID" value="QHN39215.1"/>
    <property type="molecule type" value="Genomic_DNA"/>
</dbReference>
<keyword evidence="5" id="KW-1133">Transmembrane helix</keyword>
<keyword evidence="2" id="KW-0138">CF(0)</keyword>
<keyword evidence="7 11" id="KW-0472">Membrane</keyword>
<keyword evidence="11" id="KW-1003">Cell membrane</keyword>
<dbReference type="NCBIfam" id="NF009967">
    <property type="entry name" value="PRK13430.1"/>
    <property type="match status" value="1"/>
</dbReference>
<dbReference type="GO" id="GO:0012505">
    <property type="term" value="C:endomembrane system"/>
    <property type="evidence" value="ECO:0007669"/>
    <property type="project" value="UniProtKB-SubCell"/>
</dbReference>
<evidence type="ECO:0000313" key="12">
    <source>
        <dbReference type="EMBL" id="QHN39215.1"/>
    </source>
</evidence>
<dbReference type="AlphaFoldDB" id="A0A857LLI1"/>
<keyword evidence="4 11" id="KW-0375">Hydrogen ion transport</keyword>
<comment type="function">
    <text evidence="11">This protein is part of the stalk that links CF(0) to CF(1). It either transmits conformational changes from CF(0) to CF(1) or is implicated in proton conduction.</text>
</comment>
<dbReference type="GO" id="GO:0005886">
    <property type="term" value="C:plasma membrane"/>
    <property type="evidence" value="ECO:0007669"/>
    <property type="project" value="UniProtKB-SubCell"/>
</dbReference>
<dbReference type="RefSeq" id="WP_005188779.1">
    <property type="nucleotide sequence ID" value="NZ_CP045804.1"/>
</dbReference>
<name>A0A857LLI1_9ACTN</name>
<dbReference type="GO" id="GO:0046933">
    <property type="term" value="F:proton-transporting ATP synthase activity, rotational mechanism"/>
    <property type="evidence" value="ECO:0007669"/>
    <property type="project" value="UniProtKB-UniRule"/>
</dbReference>
<comment type="function">
    <text evidence="9 11">F(1)F(0) ATP synthase produces ATP from ADP in the presence of a proton or sodium gradient. F-type ATPases consist of two structural domains, F(1) containing the extramembraneous catalytic core and F(0) containing the membrane proton channel, linked together by a central stalk and a peripheral stalk. During catalysis, ATP synthesis in the catalytic domain of F(1) is coupled via a rotary mechanism of the central stalk subunits to proton translocation.</text>
</comment>
<keyword evidence="1 11" id="KW-0813">Transport</keyword>
<evidence type="ECO:0000256" key="1">
    <source>
        <dbReference type="ARBA" id="ARBA00022448"/>
    </source>
</evidence>
<evidence type="ECO:0000256" key="2">
    <source>
        <dbReference type="ARBA" id="ARBA00022547"/>
    </source>
</evidence>
<keyword evidence="8 11" id="KW-0066">ATP synthesis</keyword>
<dbReference type="HAMAP" id="MF_01416">
    <property type="entry name" value="ATP_synth_delta_bact"/>
    <property type="match status" value="1"/>
</dbReference>
<comment type="similarity">
    <text evidence="11">Belongs to the ATPase delta chain family.</text>
</comment>